<dbReference type="AlphaFoldDB" id="X1BHF0"/>
<proteinExistence type="predicted"/>
<feature type="non-terminal residue" evidence="2">
    <location>
        <position position="43"/>
    </location>
</feature>
<accession>X1BHF0</accession>
<feature type="compositionally biased region" description="Acidic residues" evidence="1">
    <location>
        <begin position="14"/>
        <end position="23"/>
    </location>
</feature>
<comment type="caution">
    <text evidence="2">The sequence shown here is derived from an EMBL/GenBank/DDBJ whole genome shotgun (WGS) entry which is preliminary data.</text>
</comment>
<evidence type="ECO:0000313" key="2">
    <source>
        <dbReference type="EMBL" id="GAG83533.1"/>
    </source>
</evidence>
<name>X1BHF0_9ZZZZ</name>
<feature type="compositionally biased region" description="Basic and acidic residues" evidence="1">
    <location>
        <begin position="30"/>
        <end position="43"/>
    </location>
</feature>
<protein>
    <submittedName>
        <fullName evidence="2">Uncharacterized protein</fullName>
    </submittedName>
</protein>
<reference evidence="2" key="1">
    <citation type="journal article" date="2014" name="Front. Microbiol.">
        <title>High frequency of phylogenetically diverse reductive dehalogenase-homologous genes in deep subseafloor sedimentary metagenomes.</title>
        <authorList>
            <person name="Kawai M."/>
            <person name="Futagami T."/>
            <person name="Toyoda A."/>
            <person name="Takaki Y."/>
            <person name="Nishi S."/>
            <person name="Hori S."/>
            <person name="Arai W."/>
            <person name="Tsubouchi T."/>
            <person name="Morono Y."/>
            <person name="Uchiyama I."/>
            <person name="Ito T."/>
            <person name="Fujiyama A."/>
            <person name="Inagaki F."/>
            <person name="Takami H."/>
        </authorList>
    </citation>
    <scope>NUCLEOTIDE SEQUENCE</scope>
    <source>
        <strain evidence="2">Expedition CK06-06</strain>
    </source>
</reference>
<organism evidence="2">
    <name type="scientific">marine sediment metagenome</name>
    <dbReference type="NCBI Taxonomy" id="412755"/>
    <lineage>
        <taxon>unclassified sequences</taxon>
        <taxon>metagenomes</taxon>
        <taxon>ecological metagenomes</taxon>
    </lineage>
</organism>
<dbReference type="EMBL" id="BART01015365">
    <property type="protein sequence ID" value="GAG83533.1"/>
    <property type="molecule type" value="Genomic_DNA"/>
</dbReference>
<evidence type="ECO:0000256" key="1">
    <source>
        <dbReference type="SAM" id="MobiDB-lite"/>
    </source>
</evidence>
<feature type="region of interest" description="Disordered" evidence="1">
    <location>
        <begin position="1"/>
        <end position="43"/>
    </location>
</feature>
<sequence>MLKTLKITLKERDQESEEEDYLVDQDTAFGEDKLDKRANPAHG</sequence>
<gene>
    <name evidence="2" type="ORF">S01H4_29858</name>
</gene>